<dbReference type="Proteomes" id="UP000199305">
    <property type="component" value="Unassembled WGS sequence"/>
</dbReference>
<evidence type="ECO:0000256" key="2">
    <source>
        <dbReference type="SAM" id="SignalP"/>
    </source>
</evidence>
<dbReference type="AlphaFoldDB" id="A0A1G9ELK5"/>
<gene>
    <name evidence="3" type="ORF">SAMN05216212_3181</name>
</gene>
<reference evidence="4" key="1">
    <citation type="submission" date="2016-10" db="EMBL/GenBank/DDBJ databases">
        <authorList>
            <person name="Varghese N."/>
            <person name="Submissions S."/>
        </authorList>
    </citation>
    <scope>NUCLEOTIDE SEQUENCE [LARGE SCALE GENOMIC DNA]</scope>
    <source>
        <strain evidence="4">CGMCC 1.10658</strain>
    </source>
</reference>
<dbReference type="PANTHER" id="PTHR41247:SF1">
    <property type="entry name" value="HTH-TYPE TRANSCRIPTIONAL REPRESSOR YCNK"/>
    <property type="match status" value="1"/>
</dbReference>
<keyword evidence="4" id="KW-1185">Reference proteome</keyword>
<dbReference type="PANTHER" id="PTHR41247">
    <property type="entry name" value="HTH-TYPE TRANSCRIPTIONAL REPRESSOR YCNK"/>
    <property type="match status" value="1"/>
</dbReference>
<feature type="region of interest" description="Disordered" evidence="1">
    <location>
        <begin position="176"/>
        <end position="200"/>
    </location>
</feature>
<evidence type="ECO:0000313" key="4">
    <source>
        <dbReference type="Proteomes" id="UP000199305"/>
    </source>
</evidence>
<feature type="chain" id="PRO_5011638282" evidence="2">
    <location>
        <begin position="22"/>
        <end position="200"/>
    </location>
</feature>
<dbReference type="STRING" id="658219.SAMN05216212_3181"/>
<dbReference type="Gene3D" id="3.30.70.2050">
    <property type="match status" value="1"/>
</dbReference>
<name>A0A1G9ELK5_9GAMM</name>
<sequence length="200" mass="21455">MPGTMKLAAIYLGVAALLSMAAGCSEPSVETAAVAPPVHFQSADECHVCGMAIQPFPGPKGQAIGEQGRQVRKFCSTRDLLTWLLQPENIHRNLTVYVHDMARTDWQDPADTALVDAREAFYVTGSSRRGAMGPTVASFASRHAAQHFAMEFGGSVLEYGQVKLAHLHGDIAAPGEARDQAEPVSMEATSPHGHKHNQPE</sequence>
<dbReference type="Pfam" id="PF05573">
    <property type="entry name" value="NosL"/>
    <property type="match status" value="1"/>
</dbReference>
<dbReference type="RefSeq" id="WP_217631468.1">
    <property type="nucleotide sequence ID" value="NZ_FNFH01000008.1"/>
</dbReference>
<protein>
    <submittedName>
        <fullName evidence="3">Copper chaperone NosL</fullName>
    </submittedName>
</protein>
<keyword evidence="2" id="KW-0732">Signal</keyword>
<proteinExistence type="predicted"/>
<dbReference type="SUPFAM" id="SSF160387">
    <property type="entry name" value="NosL/MerB-like"/>
    <property type="match status" value="1"/>
</dbReference>
<dbReference type="PROSITE" id="PS51257">
    <property type="entry name" value="PROKAR_LIPOPROTEIN"/>
    <property type="match status" value="1"/>
</dbReference>
<evidence type="ECO:0000256" key="1">
    <source>
        <dbReference type="SAM" id="MobiDB-lite"/>
    </source>
</evidence>
<dbReference type="EMBL" id="FNFH01000008">
    <property type="protein sequence ID" value="SDK76905.1"/>
    <property type="molecule type" value="Genomic_DNA"/>
</dbReference>
<dbReference type="InterPro" id="IPR008719">
    <property type="entry name" value="N2O_reductase_NosL"/>
</dbReference>
<evidence type="ECO:0000313" key="3">
    <source>
        <dbReference type="EMBL" id="SDK76905.1"/>
    </source>
</evidence>
<organism evidence="3 4">
    <name type="scientific">Microbulbifer yueqingensis</name>
    <dbReference type="NCBI Taxonomy" id="658219"/>
    <lineage>
        <taxon>Bacteria</taxon>
        <taxon>Pseudomonadati</taxon>
        <taxon>Pseudomonadota</taxon>
        <taxon>Gammaproteobacteria</taxon>
        <taxon>Cellvibrionales</taxon>
        <taxon>Microbulbiferaceae</taxon>
        <taxon>Microbulbifer</taxon>
    </lineage>
</organism>
<accession>A0A1G9ELK5</accession>
<dbReference type="Gene3D" id="3.30.70.2060">
    <property type="match status" value="1"/>
</dbReference>
<feature type="signal peptide" evidence="2">
    <location>
        <begin position="1"/>
        <end position="21"/>
    </location>
</feature>